<dbReference type="AlphaFoldDB" id="A0A1C3JTH5"/>
<dbReference type="InterPro" id="IPR006860">
    <property type="entry name" value="FecR"/>
</dbReference>
<proteinExistence type="predicted"/>
<protein>
    <submittedName>
        <fullName evidence="3">Fec operon regulator FecR</fullName>
    </submittedName>
</protein>
<name>A0A1C3JTH5_9GAMM</name>
<dbReference type="Proteomes" id="UP000092840">
    <property type="component" value="Unassembled WGS sequence"/>
</dbReference>
<accession>A0A1C3JTH5</accession>
<dbReference type="InterPro" id="IPR012373">
    <property type="entry name" value="Ferrdict_sens_TM"/>
</dbReference>
<reference evidence="4 5" key="2">
    <citation type="submission" date="2016-06" db="EMBL/GenBank/DDBJ databases">
        <authorList>
            <person name="Rodrigo-Torres L."/>
            <person name="Arahal D.R."/>
        </authorList>
    </citation>
    <scope>NUCLEOTIDE SEQUENCE [LARGE SCALE GENOMIC DNA]</scope>
    <source>
        <strain evidence="4 5">CECT 5116</strain>
    </source>
</reference>
<organism evidence="3 6">
    <name type="scientific">Marinomonas gallaica</name>
    <dbReference type="NCBI Taxonomy" id="1806667"/>
    <lineage>
        <taxon>Bacteria</taxon>
        <taxon>Pseudomonadati</taxon>
        <taxon>Pseudomonadota</taxon>
        <taxon>Gammaproteobacteria</taxon>
        <taxon>Oceanospirillales</taxon>
        <taxon>Oceanospirillaceae</taxon>
        <taxon>Marinomonas</taxon>
    </lineage>
</organism>
<evidence type="ECO:0000259" key="2">
    <source>
        <dbReference type="Pfam" id="PF16220"/>
    </source>
</evidence>
<feature type="domain" description="FecR protein" evidence="1">
    <location>
        <begin position="114"/>
        <end position="202"/>
    </location>
</feature>
<dbReference type="EMBL" id="FLRB01000032">
    <property type="protein sequence ID" value="SBT22757.1"/>
    <property type="molecule type" value="Genomic_DNA"/>
</dbReference>
<evidence type="ECO:0000313" key="5">
    <source>
        <dbReference type="Proteomes" id="UP000092840"/>
    </source>
</evidence>
<gene>
    <name evidence="3" type="ORF">MGA5115_02665</name>
    <name evidence="4" type="ORF">MGA5116_03387</name>
</gene>
<dbReference type="OrthoDB" id="7032198at2"/>
<dbReference type="Proteomes" id="UP000092871">
    <property type="component" value="Unassembled WGS sequence"/>
</dbReference>
<dbReference type="Pfam" id="PF16220">
    <property type="entry name" value="DUF4880"/>
    <property type="match status" value="1"/>
</dbReference>
<dbReference type="PANTHER" id="PTHR30273:SF2">
    <property type="entry name" value="PROTEIN FECR"/>
    <property type="match status" value="1"/>
</dbReference>
<evidence type="ECO:0000313" key="6">
    <source>
        <dbReference type="Proteomes" id="UP000092871"/>
    </source>
</evidence>
<dbReference type="EMBL" id="FLRA01000021">
    <property type="protein sequence ID" value="SBT18534.1"/>
    <property type="molecule type" value="Genomic_DNA"/>
</dbReference>
<dbReference type="Pfam" id="PF04773">
    <property type="entry name" value="FecR"/>
    <property type="match status" value="1"/>
</dbReference>
<dbReference type="RefSeq" id="WP_067037374.1">
    <property type="nucleotide sequence ID" value="NZ_FLRA01000021.1"/>
</dbReference>
<dbReference type="PANTHER" id="PTHR30273">
    <property type="entry name" value="PERIPLASMIC SIGNAL SENSOR AND SIGMA FACTOR ACTIVATOR FECR-RELATED"/>
    <property type="match status" value="1"/>
</dbReference>
<sequence>MSDQPANLREQALEEAALWFASLQDEQVSEQERQAWQKWLAESVWHREAWAKVEQIDREFHQLPTQRSFQALQSAGRSRRQFLYGLAGAAVALPFAWHQRDILQAAWTPGTLHQTAVGERRQLALADGSQLWLNTNTLITVDERAARRQLFLLHGELYLQSAPETQALRINTDYGSVDMMNTELNIRLGNNSAHLAVTTGEARVQLAQDTTPVTVAKKESLAFNQTRSVLTEGISANDEAWRKGYLVAENMRLEDFLKALGRYHSQGWLKCSDAVANLRLIGHYPIADTRKVLDTLAQSLPVKVRHITPWFTLIEDNRNISHS</sequence>
<evidence type="ECO:0000259" key="1">
    <source>
        <dbReference type="Pfam" id="PF04773"/>
    </source>
</evidence>
<dbReference type="PIRSF" id="PIRSF018266">
    <property type="entry name" value="FecR"/>
    <property type="match status" value="1"/>
</dbReference>
<keyword evidence="5" id="KW-1185">Reference proteome</keyword>
<dbReference type="InterPro" id="IPR032623">
    <property type="entry name" value="FecR_N"/>
</dbReference>
<evidence type="ECO:0000313" key="4">
    <source>
        <dbReference type="EMBL" id="SBT22757.1"/>
    </source>
</evidence>
<dbReference type="GO" id="GO:0016989">
    <property type="term" value="F:sigma factor antagonist activity"/>
    <property type="evidence" value="ECO:0007669"/>
    <property type="project" value="TreeGrafter"/>
</dbReference>
<feature type="domain" description="FecR N-terminal" evidence="2">
    <location>
        <begin position="14"/>
        <end position="55"/>
    </location>
</feature>
<dbReference type="Gene3D" id="2.60.120.1440">
    <property type="match status" value="1"/>
</dbReference>
<reference evidence="3 6" key="1">
    <citation type="submission" date="2016-06" db="EMBL/GenBank/DDBJ databases">
        <authorList>
            <person name="Kjaerup R.B."/>
            <person name="Dalgaard T.S."/>
            <person name="Juul-Madsen H.R."/>
        </authorList>
    </citation>
    <scope>NUCLEOTIDE SEQUENCE [LARGE SCALE GENOMIC DNA]</scope>
    <source>
        <strain evidence="3 6">CECT 5115</strain>
    </source>
</reference>
<evidence type="ECO:0000313" key="3">
    <source>
        <dbReference type="EMBL" id="SBT18534.1"/>
    </source>
</evidence>